<reference evidence="6 7" key="1">
    <citation type="submission" date="2024-09" db="EMBL/GenBank/DDBJ databases">
        <authorList>
            <person name="Sun Q."/>
            <person name="Mori K."/>
        </authorList>
    </citation>
    <scope>NUCLEOTIDE SEQUENCE [LARGE SCALE GENOMIC DNA]</scope>
    <source>
        <strain evidence="6 7">JCM 11201</strain>
    </source>
</reference>
<organism evidence="6 7">
    <name type="scientific">Ectobacillus funiculus</name>
    <dbReference type="NCBI Taxonomy" id="137993"/>
    <lineage>
        <taxon>Bacteria</taxon>
        <taxon>Bacillati</taxon>
        <taxon>Bacillota</taxon>
        <taxon>Bacilli</taxon>
        <taxon>Bacillales</taxon>
        <taxon>Bacillaceae</taxon>
        <taxon>Ectobacillus</taxon>
    </lineage>
</organism>
<dbReference type="InterPro" id="IPR006145">
    <property type="entry name" value="PsdUridine_synth_RsuA/RluA"/>
</dbReference>
<evidence type="ECO:0000313" key="6">
    <source>
        <dbReference type="EMBL" id="MFB9762679.1"/>
    </source>
</evidence>
<keyword evidence="3" id="KW-0694">RNA-binding</keyword>
<name>A0ABV5WPU9_9BACI</name>
<dbReference type="PROSITE" id="PS01129">
    <property type="entry name" value="PSI_RLU"/>
    <property type="match status" value="1"/>
</dbReference>
<protein>
    <recommendedName>
        <fullName evidence="4">Pseudouridine synthase</fullName>
        <ecNumber evidence="4">5.4.99.-</ecNumber>
    </recommendedName>
</protein>
<dbReference type="InterPro" id="IPR006225">
    <property type="entry name" value="PsdUridine_synth_RluC/D"/>
</dbReference>
<dbReference type="PANTHER" id="PTHR21600:SF35">
    <property type="entry name" value="PSEUDOURIDINE SYNTHASE"/>
    <property type="match status" value="1"/>
</dbReference>
<dbReference type="Gene3D" id="3.30.2350.10">
    <property type="entry name" value="Pseudouridine synthase"/>
    <property type="match status" value="1"/>
</dbReference>
<dbReference type="EC" id="5.4.99.-" evidence="4"/>
<keyword evidence="7" id="KW-1185">Reference proteome</keyword>
<evidence type="ECO:0000259" key="5">
    <source>
        <dbReference type="Pfam" id="PF00849"/>
    </source>
</evidence>
<dbReference type="Proteomes" id="UP001589609">
    <property type="component" value="Unassembled WGS sequence"/>
</dbReference>
<dbReference type="PANTHER" id="PTHR21600">
    <property type="entry name" value="MITOCHONDRIAL RNA PSEUDOURIDINE SYNTHASE"/>
    <property type="match status" value="1"/>
</dbReference>
<feature type="domain" description="Pseudouridine synthase RsuA/RluA-like" evidence="5">
    <location>
        <begin position="74"/>
        <end position="225"/>
    </location>
</feature>
<accession>A0ABV5WPU9</accession>
<comment type="function">
    <text evidence="4">Responsible for synthesis of pseudouridine from uracil.</text>
</comment>
<comment type="similarity">
    <text evidence="2 4">Belongs to the pseudouridine synthase RluA family.</text>
</comment>
<dbReference type="GO" id="GO:0016853">
    <property type="term" value="F:isomerase activity"/>
    <property type="evidence" value="ECO:0007669"/>
    <property type="project" value="UniProtKB-KW"/>
</dbReference>
<gene>
    <name evidence="6" type="ORF">ACFFMS_31125</name>
</gene>
<evidence type="ECO:0000256" key="3">
    <source>
        <dbReference type="PROSITE-ProRule" id="PRU00182"/>
    </source>
</evidence>
<dbReference type="Pfam" id="PF00849">
    <property type="entry name" value="PseudoU_synth_2"/>
    <property type="match status" value="1"/>
</dbReference>
<evidence type="ECO:0000256" key="2">
    <source>
        <dbReference type="ARBA" id="ARBA00010876"/>
    </source>
</evidence>
<proteinExistence type="inferred from homology"/>
<dbReference type="InterPro" id="IPR020103">
    <property type="entry name" value="PsdUridine_synth_cat_dom_sf"/>
</dbReference>
<dbReference type="RefSeq" id="WP_379952612.1">
    <property type="nucleotide sequence ID" value="NZ_JBHMAF010000200.1"/>
</dbReference>
<dbReference type="CDD" id="cd02869">
    <property type="entry name" value="PseudoU_synth_RluA_like"/>
    <property type="match status" value="1"/>
</dbReference>
<dbReference type="SUPFAM" id="SSF55120">
    <property type="entry name" value="Pseudouridine synthase"/>
    <property type="match status" value="1"/>
</dbReference>
<evidence type="ECO:0000256" key="1">
    <source>
        <dbReference type="ARBA" id="ARBA00000073"/>
    </source>
</evidence>
<sequence>MLVREYLREKGISKAALTDIKFRGGAIQINGQHATVRHILKAGEELVISFPPEERGKGMISENIPLDIIYEDEHVIVINKRPYMATIPSREHPSGTVANALLHYYDQQQLPNTVHVVTRLDRDTSGLMLVAKNRFIHHLLSQQHQQKAVHRTYEALVYGVMEQETGTIDAPIARKEESIIERIVHESGQRAVTHFRVVNKYGNITHVALELETGRTHQIRVHMAHLDHPLLGDDLYGGRRDRIDRQALHSKMLTFYHPIVEKMMTFIAPLPDDMEQVLKDHPDSNMIPL</sequence>
<dbReference type="InterPro" id="IPR006224">
    <property type="entry name" value="PsdUridine_synth_RluA-like_CS"/>
</dbReference>
<comment type="catalytic activity">
    <reaction evidence="1 4">
        <text>a uridine in RNA = a pseudouridine in RNA</text>
        <dbReference type="Rhea" id="RHEA:48348"/>
        <dbReference type="Rhea" id="RHEA-COMP:12068"/>
        <dbReference type="Rhea" id="RHEA-COMP:12069"/>
        <dbReference type="ChEBI" id="CHEBI:65314"/>
        <dbReference type="ChEBI" id="CHEBI:65315"/>
    </reaction>
</comment>
<dbReference type="EMBL" id="JBHMAF010000200">
    <property type="protein sequence ID" value="MFB9762679.1"/>
    <property type="molecule type" value="Genomic_DNA"/>
</dbReference>
<evidence type="ECO:0000256" key="4">
    <source>
        <dbReference type="RuleBase" id="RU362028"/>
    </source>
</evidence>
<dbReference type="InterPro" id="IPR050188">
    <property type="entry name" value="RluA_PseudoU_synthase"/>
</dbReference>
<dbReference type="PROSITE" id="PS50889">
    <property type="entry name" value="S4"/>
    <property type="match status" value="1"/>
</dbReference>
<evidence type="ECO:0000313" key="7">
    <source>
        <dbReference type="Proteomes" id="UP001589609"/>
    </source>
</evidence>
<keyword evidence="4 6" id="KW-0413">Isomerase</keyword>
<comment type="caution">
    <text evidence="6">The sequence shown here is derived from an EMBL/GenBank/DDBJ whole genome shotgun (WGS) entry which is preliminary data.</text>
</comment>
<dbReference type="NCBIfam" id="TIGR00005">
    <property type="entry name" value="rluA_subfam"/>
    <property type="match status" value="1"/>
</dbReference>